<accession>A0A0M3AVU0</accession>
<evidence type="ECO:0000313" key="2">
    <source>
        <dbReference type="Proteomes" id="UP000033874"/>
    </source>
</evidence>
<name>A0A0M3AVU0_9SPHN</name>
<gene>
    <name evidence="1" type="ORF">YP76_04850</name>
</gene>
<evidence type="ECO:0000313" key="1">
    <source>
        <dbReference type="EMBL" id="KKW93965.1"/>
    </source>
</evidence>
<comment type="caution">
    <text evidence="1">The sequence shown here is derived from an EMBL/GenBank/DDBJ whole genome shotgun (WGS) entry which is preliminary data.</text>
</comment>
<dbReference type="AlphaFoldDB" id="A0A0M3AVU0"/>
<reference evidence="1 2" key="1">
    <citation type="submission" date="2015-04" db="EMBL/GenBank/DDBJ databases">
        <title>Genome sequence of aromatic hydrocarbons-degrading Sphingobium chungbukense DJ77.</title>
        <authorList>
            <person name="Kim Y.-C."/>
            <person name="Chae J.-C."/>
        </authorList>
    </citation>
    <scope>NUCLEOTIDE SEQUENCE [LARGE SCALE GENOMIC DNA]</scope>
    <source>
        <strain evidence="1 2">DJ77</strain>
    </source>
</reference>
<keyword evidence="2" id="KW-1185">Reference proteome</keyword>
<dbReference type="EMBL" id="LBIC01000001">
    <property type="protein sequence ID" value="KKW93965.1"/>
    <property type="molecule type" value="Genomic_DNA"/>
</dbReference>
<protein>
    <submittedName>
        <fullName evidence="1">Uncharacterized protein</fullName>
    </submittedName>
</protein>
<sequence>MKQKIVRRRARQAIVYFLDRLRITIDAFAEILKAATDRAAHATIIVGRLEADIGDGLKLNITRTGGRNARHQ</sequence>
<dbReference type="Proteomes" id="UP000033874">
    <property type="component" value="Unassembled WGS sequence"/>
</dbReference>
<proteinExistence type="predicted"/>
<organism evidence="1 2">
    <name type="scientific">Sphingobium chungbukense</name>
    <dbReference type="NCBI Taxonomy" id="56193"/>
    <lineage>
        <taxon>Bacteria</taxon>
        <taxon>Pseudomonadati</taxon>
        <taxon>Pseudomonadota</taxon>
        <taxon>Alphaproteobacteria</taxon>
        <taxon>Sphingomonadales</taxon>
        <taxon>Sphingomonadaceae</taxon>
        <taxon>Sphingobium</taxon>
    </lineage>
</organism>